<gene>
    <name evidence="1" type="ORF">DERP_006736</name>
</gene>
<dbReference type="EMBL" id="NJHN03000123">
    <property type="protein sequence ID" value="KAH9413051.1"/>
    <property type="molecule type" value="Genomic_DNA"/>
</dbReference>
<organism evidence="1 2">
    <name type="scientific">Dermatophagoides pteronyssinus</name>
    <name type="common">European house dust mite</name>
    <dbReference type="NCBI Taxonomy" id="6956"/>
    <lineage>
        <taxon>Eukaryota</taxon>
        <taxon>Metazoa</taxon>
        <taxon>Ecdysozoa</taxon>
        <taxon>Arthropoda</taxon>
        <taxon>Chelicerata</taxon>
        <taxon>Arachnida</taxon>
        <taxon>Acari</taxon>
        <taxon>Acariformes</taxon>
        <taxon>Sarcoptiformes</taxon>
        <taxon>Astigmata</taxon>
        <taxon>Psoroptidia</taxon>
        <taxon>Analgoidea</taxon>
        <taxon>Pyroglyphidae</taxon>
        <taxon>Dermatophagoidinae</taxon>
        <taxon>Dermatophagoides</taxon>
    </lineage>
</organism>
<reference evidence="1 2" key="1">
    <citation type="journal article" date="2018" name="J. Allergy Clin. Immunol.">
        <title>High-quality assembly of Dermatophagoides pteronyssinus genome and transcriptome reveals a wide range of novel allergens.</title>
        <authorList>
            <person name="Liu X.Y."/>
            <person name="Yang K.Y."/>
            <person name="Wang M.Q."/>
            <person name="Kwok J.S."/>
            <person name="Zeng X."/>
            <person name="Yang Z."/>
            <person name="Xiao X.J."/>
            <person name="Lau C.P."/>
            <person name="Li Y."/>
            <person name="Huang Z.M."/>
            <person name="Ba J.G."/>
            <person name="Yim A.K."/>
            <person name="Ouyang C.Y."/>
            <person name="Ngai S.M."/>
            <person name="Chan T.F."/>
            <person name="Leung E.L."/>
            <person name="Liu L."/>
            <person name="Liu Z.G."/>
            <person name="Tsui S.K."/>
        </authorList>
    </citation>
    <scope>NUCLEOTIDE SEQUENCE [LARGE SCALE GENOMIC DNA]</scope>
    <source>
        <strain evidence="1">Derp</strain>
    </source>
</reference>
<evidence type="ECO:0000313" key="2">
    <source>
        <dbReference type="Proteomes" id="UP000887458"/>
    </source>
</evidence>
<evidence type="ECO:0000313" key="1">
    <source>
        <dbReference type="EMBL" id="KAH9413051.1"/>
    </source>
</evidence>
<dbReference type="Proteomes" id="UP000887458">
    <property type="component" value="Unassembled WGS sequence"/>
</dbReference>
<protein>
    <submittedName>
        <fullName evidence="1">Uncharacterized protein</fullName>
    </submittedName>
</protein>
<comment type="caution">
    <text evidence="1">The sequence shown here is derived from an EMBL/GenBank/DDBJ whole genome shotgun (WGS) entry which is preliminary data.</text>
</comment>
<keyword evidence="2" id="KW-1185">Reference proteome</keyword>
<proteinExistence type="predicted"/>
<reference evidence="1 2" key="2">
    <citation type="journal article" date="2022" name="Mol. Biol. Evol.">
        <title>Comparative Genomics Reveals Insights into the Divergent Evolution of Astigmatic Mites and Household Pest Adaptations.</title>
        <authorList>
            <person name="Xiong Q."/>
            <person name="Wan A.T."/>
            <person name="Liu X."/>
            <person name="Fung C.S."/>
            <person name="Xiao X."/>
            <person name="Malainual N."/>
            <person name="Hou J."/>
            <person name="Wang L."/>
            <person name="Wang M."/>
            <person name="Yang K.Y."/>
            <person name="Cui Y."/>
            <person name="Leung E.L."/>
            <person name="Nong W."/>
            <person name="Shin S.K."/>
            <person name="Au S.W."/>
            <person name="Jeong K.Y."/>
            <person name="Chew F.T."/>
            <person name="Hui J.H."/>
            <person name="Leung T.F."/>
            <person name="Tungtrongchitr A."/>
            <person name="Zhong N."/>
            <person name="Liu Z."/>
            <person name="Tsui S.K."/>
        </authorList>
    </citation>
    <scope>NUCLEOTIDE SEQUENCE [LARGE SCALE GENOMIC DNA]</scope>
    <source>
        <strain evidence="1">Derp</strain>
    </source>
</reference>
<name>A0ABQ8IS80_DERPT</name>
<sequence>MKQHDLCGVCGQGCRLYCHHWINRGVTSNDPDLDYNDFRKLFLNIENLILNSAQEEFNQIFPEQILV</sequence>
<accession>A0ABQ8IS80</accession>